<dbReference type="EMBL" id="LT634361">
    <property type="protein sequence ID" value="SFZ80117.1"/>
    <property type="molecule type" value="Genomic_DNA"/>
</dbReference>
<dbReference type="RefSeq" id="WP_100210538.1">
    <property type="nucleotide sequence ID" value="NZ_CP138495.1"/>
</dbReference>
<gene>
    <name evidence="2" type="ORF">MARIT_0207</name>
</gene>
<dbReference type="CDD" id="cd06223">
    <property type="entry name" value="PRTases_typeI"/>
    <property type="match status" value="1"/>
</dbReference>
<name>A0A2H1E660_9FLAO</name>
<dbReference type="STRING" id="1349785.GCA_000509405_02444"/>
<evidence type="ECO:0000313" key="3">
    <source>
        <dbReference type="Proteomes" id="UP000231564"/>
    </source>
</evidence>
<dbReference type="Proteomes" id="UP000231564">
    <property type="component" value="Chromosome MARIT"/>
</dbReference>
<sequence length="230" mass="26519">MQLLKDIFYLFFPNSCATCSKALLQNELILCIQCRHKLPIISYNDYTNNKIVTSFYGRVPINKAVSFFYYQKQGITQRLIQELKYKNNQKIGAFIGNWLGYQLKESNEFNNIDYIIPVPLHPKKLKKRGYNQLTLFGESLSRILNITYNPNLLIKKSMTHTQTLKHRLNRFSNTSTSFSLNTPTVLANKHILLIDDVITTGATIEACCNELLKVPNITISIATMAYTEMY</sequence>
<dbReference type="PANTHER" id="PTHR47505">
    <property type="entry name" value="DNA UTILIZATION PROTEIN YHGH"/>
    <property type="match status" value="1"/>
</dbReference>
<dbReference type="Gene3D" id="3.40.50.2020">
    <property type="match status" value="1"/>
</dbReference>
<organism evidence="2 3">
    <name type="scientific">Tenacibaculum maritimum NCIMB 2154</name>
    <dbReference type="NCBI Taxonomy" id="1349785"/>
    <lineage>
        <taxon>Bacteria</taxon>
        <taxon>Pseudomonadati</taxon>
        <taxon>Bacteroidota</taxon>
        <taxon>Flavobacteriia</taxon>
        <taxon>Flavobacteriales</taxon>
        <taxon>Flavobacteriaceae</taxon>
        <taxon>Tenacibaculum</taxon>
    </lineage>
</organism>
<protein>
    <submittedName>
        <fullName evidence="2">Putative amidophosphoribosyl-transferase</fullName>
    </submittedName>
</protein>
<evidence type="ECO:0000313" key="2">
    <source>
        <dbReference type="EMBL" id="SFZ80117.1"/>
    </source>
</evidence>
<evidence type="ECO:0000256" key="1">
    <source>
        <dbReference type="ARBA" id="ARBA00008007"/>
    </source>
</evidence>
<proteinExistence type="inferred from homology"/>
<keyword evidence="2" id="KW-0808">Transferase</keyword>
<dbReference type="PANTHER" id="PTHR47505:SF1">
    <property type="entry name" value="DNA UTILIZATION PROTEIN YHGH"/>
    <property type="match status" value="1"/>
</dbReference>
<dbReference type="SUPFAM" id="SSF53271">
    <property type="entry name" value="PRTase-like"/>
    <property type="match status" value="1"/>
</dbReference>
<keyword evidence="3" id="KW-1185">Reference proteome</keyword>
<dbReference type="InterPro" id="IPR051910">
    <property type="entry name" value="ComF/GntX_DNA_util-trans"/>
</dbReference>
<dbReference type="GeneID" id="47721812"/>
<reference evidence="2 3" key="1">
    <citation type="submission" date="2016-11" db="EMBL/GenBank/DDBJ databases">
        <authorList>
            <person name="Jaros S."/>
            <person name="Januszkiewicz K."/>
            <person name="Wedrychowicz H."/>
        </authorList>
    </citation>
    <scope>NUCLEOTIDE SEQUENCE [LARGE SCALE GENOMIC DNA]</scope>
    <source>
        <strain evidence="2">NCIMB 2154T</strain>
    </source>
</reference>
<comment type="similarity">
    <text evidence="1">Belongs to the ComF/GntX family.</text>
</comment>
<dbReference type="InterPro" id="IPR029057">
    <property type="entry name" value="PRTase-like"/>
</dbReference>
<dbReference type="InterPro" id="IPR000836">
    <property type="entry name" value="PRTase_dom"/>
</dbReference>
<accession>A0A2H1E660</accession>
<dbReference type="GO" id="GO:0016740">
    <property type="term" value="F:transferase activity"/>
    <property type="evidence" value="ECO:0007669"/>
    <property type="project" value="UniProtKB-KW"/>
</dbReference>
<dbReference type="AlphaFoldDB" id="A0A2H1E660"/>
<dbReference type="KEGG" id="tmar:MARIT_0207"/>
<dbReference type="OrthoDB" id="9779910at2"/>